<comment type="caution">
    <text evidence="1">The sequence shown here is derived from an EMBL/GenBank/DDBJ whole genome shotgun (WGS) entry which is preliminary data.</text>
</comment>
<evidence type="ECO:0000313" key="2">
    <source>
        <dbReference type="Proteomes" id="UP000070612"/>
    </source>
</evidence>
<keyword evidence="2" id="KW-1185">Reference proteome</keyword>
<accession>A0A132PDQ2</accession>
<proteinExistence type="predicted"/>
<organism evidence="1 2">
    <name type="scientific">Mycolicibacterium wolinskyi</name>
    <dbReference type="NCBI Taxonomy" id="59750"/>
    <lineage>
        <taxon>Bacteria</taxon>
        <taxon>Bacillati</taxon>
        <taxon>Actinomycetota</taxon>
        <taxon>Actinomycetes</taxon>
        <taxon>Mycobacteriales</taxon>
        <taxon>Mycobacteriaceae</taxon>
        <taxon>Mycolicibacterium</taxon>
    </lineage>
</organism>
<protein>
    <submittedName>
        <fullName evidence="1">Uncharacterized protein</fullName>
    </submittedName>
</protein>
<name>A0A132PDQ2_9MYCO</name>
<evidence type="ECO:0000313" key="1">
    <source>
        <dbReference type="EMBL" id="KWX20458.1"/>
    </source>
</evidence>
<dbReference type="PATRIC" id="fig|59750.3.peg.3942"/>
<gene>
    <name evidence="1" type="ORF">AFM11_30230</name>
</gene>
<dbReference type="AlphaFoldDB" id="A0A132PDQ2"/>
<reference evidence="1 2" key="1">
    <citation type="submission" date="2015-07" db="EMBL/GenBank/DDBJ databases">
        <title>A draft genome sequence of Mycobacterium wolinskyi.</title>
        <authorList>
            <person name="de Man T.J."/>
            <person name="Perry K.A."/>
            <person name="Coulliette A.D."/>
            <person name="Jensen B."/>
            <person name="Toney N.C."/>
            <person name="Limbago B.M."/>
            <person name="Noble-Wang J."/>
        </authorList>
    </citation>
    <scope>NUCLEOTIDE SEQUENCE [LARGE SCALE GENOMIC DNA]</scope>
    <source>
        <strain evidence="1 2">CDC_01</strain>
    </source>
</reference>
<sequence>MPLMPAVQRHIELQPEPVTAANATTTGVIATTGAMAATAGPTGAATAGATAATTVAFPGWAPVAAIAATGEGQLQTVFAALSGRGVRIARKNSEAVTAAVETNESNRQSLTVIPVAI</sequence>
<dbReference type="EMBL" id="LGTW01000027">
    <property type="protein sequence ID" value="KWX20458.1"/>
    <property type="molecule type" value="Genomic_DNA"/>
</dbReference>
<dbReference type="Proteomes" id="UP000070612">
    <property type="component" value="Unassembled WGS sequence"/>
</dbReference>